<evidence type="ECO:0000313" key="4">
    <source>
        <dbReference type="Proteomes" id="UP000038010"/>
    </source>
</evidence>
<name>A0A0N0NS69_9EURO</name>
<dbReference type="GeneID" id="28736789"/>
<gene>
    <name evidence="3" type="ORF">AB675_475</name>
</gene>
<evidence type="ECO:0000259" key="2">
    <source>
        <dbReference type="Pfam" id="PF06985"/>
    </source>
</evidence>
<sequence length="740" mass="83111">MNTPNSAPSTTPSSSSVTTSATGGIGLEQSSLCLVCKALFDGLAPRNEYGEVHHYGLEALFTSASRGCHLCLTVSQSIDPESFKSFQARLLRDNKVESWGFAAVSPIARDQARIRFRYLRTQRSDDEVFEGMSTSEKRKTRMNMTSPGTSMDFKTLSDTSGSSESGRARREQMPILVELILMNPKYAVEPGVRRIGLESIHTGSTESFDIARKWIDECMFNHMKCSVTEGAGPIWKPTHLLDVSVKGPKGAQGIKLVDAMFLDEFTEYVTLSHVWGRSKAIRLHKGTLKALRQGVAASSLPKTFAEAAMVADKLGYRYLWIDALCIMHDNEQAVLKEISQMDKIYSSASLNIAATSSRDDTGGLIYPRNVKALQPCVVDVNGVGVANGMYKILRSTVWHDLVDTSPLGKRAWCFPERCLAKRTLHFTRTELMWECQQMCCSEVFPKGLPATMSAPAGQDGVEFFNKRTHHQRHGNWHQLVKLYSRGRMSYTSDKLLAVASLARQYMVRNRLREADYICGLWRPQLPAALLWRTDKGKRPVKYRAPTWSWASIEGDIVYPENPAQGPVAASKETCLEIISTELAHKANDVFGQCESARLKVRGFMARGLLPRTRDYWGQTPCEIQCKQATLELESAWFDEDLPKLSDPSAGVGMIEHLQIYLLPVVDVMDRVEGLLLCSNIKRGEFRRIGQFEISRYDQTNWDKFRAVMKGDPDMGNFEERLDHTNGYWFASDYTYGITLV</sequence>
<dbReference type="RefSeq" id="XP_018005622.1">
    <property type="nucleotide sequence ID" value="XM_018144920.1"/>
</dbReference>
<dbReference type="OrthoDB" id="5125733at2759"/>
<feature type="domain" description="Heterokaryon incompatibility" evidence="2">
    <location>
        <begin position="268"/>
        <end position="416"/>
    </location>
</feature>
<feature type="region of interest" description="Disordered" evidence="1">
    <location>
        <begin position="1"/>
        <end position="22"/>
    </location>
</feature>
<dbReference type="Proteomes" id="UP000038010">
    <property type="component" value="Unassembled WGS sequence"/>
</dbReference>
<organism evidence="3 4">
    <name type="scientific">Cyphellophora attinorum</name>
    <dbReference type="NCBI Taxonomy" id="1664694"/>
    <lineage>
        <taxon>Eukaryota</taxon>
        <taxon>Fungi</taxon>
        <taxon>Dikarya</taxon>
        <taxon>Ascomycota</taxon>
        <taxon>Pezizomycotina</taxon>
        <taxon>Eurotiomycetes</taxon>
        <taxon>Chaetothyriomycetidae</taxon>
        <taxon>Chaetothyriales</taxon>
        <taxon>Cyphellophoraceae</taxon>
        <taxon>Cyphellophora</taxon>
    </lineage>
</organism>
<comment type="caution">
    <text evidence="3">The sequence shown here is derived from an EMBL/GenBank/DDBJ whole genome shotgun (WGS) entry which is preliminary data.</text>
</comment>
<dbReference type="EMBL" id="LFJN01000001">
    <property type="protein sequence ID" value="KPI45659.1"/>
    <property type="molecule type" value="Genomic_DNA"/>
</dbReference>
<keyword evidence="4" id="KW-1185">Reference proteome</keyword>
<proteinExistence type="predicted"/>
<feature type="region of interest" description="Disordered" evidence="1">
    <location>
        <begin position="129"/>
        <end position="169"/>
    </location>
</feature>
<accession>A0A0N0NS69</accession>
<evidence type="ECO:0000256" key="1">
    <source>
        <dbReference type="SAM" id="MobiDB-lite"/>
    </source>
</evidence>
<dbReference type="PANTHER" id="PTHR33112:SF16">
    <property type="entry name" value="HETEROKARYON INCOMPATIBILITY DOMAIN-CONTAINING PROTEIN"/>
    <property type="match status" value="1"/>
</dbReference>
<dbReference type="InterPro" id="IPR010730">
    <property type="entry name" value="HET"/>
</dbReference>
<dbReference type="Pfam" id="PF06985">
    <property type="entry name" value="HET"/>
    <property type="match status" value="1"/>
</dbReference>
<dbReference type="AlphaFoldDB" id="A0A0N0NS69"/>
<reference evidence="3 4" key="1">
    <citation type="submission" date="2015-06" db="EMBL/GenBank/DDBJ databases">
        <title>Draft genome of the ant-associated black yeast Phialophora attae CBS 131958.</title>
        <authorList>
            <person name="Moreno L.F."/>
            <person name="Stielow B.J."/>
            <person name="de Hoog S."/>
            <person name="Vicente V.A."/>
            <person name="Weiss V.A."/>
            <person name="de Vries M."/>
            <person name="Cruz L.M."/>
            <person name="Souza E.M."/>
        </authorList>
    </citation>
    <scope>NUCLEOTIDE SEQUENCE [LARGE SCALE GENOMIC DNA]</scope>
    <source>
        <strain evidence="3 4">CBS 131958</strain>
    </source>
</reference>
<protein>
    <recommendedName>
        <fullName evidence="2">Heterokaryon incompatibility domain-containing protein</fullName>
    </recommendedName>
</protein>
<dbReference type="STRING" id="1664694.A0A0N0NS69"/>
<dbReference type="VEuPathDB" id="FungiDB:AB675_475"/>
<dbReference type="PANTHER" id="PTHR33112">
    <property type="entry name" value="DOMAIN PROTEIN, PUTATIVE-RELATED"/>
    <property type="match status" value="1"/>
</dbReference>
<evidence type="ECO:0000313" key="3">
    <source>
        <dbReference type="EMBL" id="KPI45659.1"/>
    </source>
</evidence>